<dbReference type="PROSITE" id="PS00606">
    <property type="entry name" value="KS3_1"/>
    <property type="match status" value="1"/>
</dbReference>
<dbReference type="Pfam" id="PF00109">
    <property type="entry name" value="ketoacyl-synt"/>
    <property type="match status" value="1"/>
</dbReference>
<dbReference type="SUPFAM" id="SSF51735">
    <property type="entry name" value="NAD(P)-binding Rossmann-fold domains"/>
    <property type="match status" value="2"/>
</dbReference>
<dbReference type="InterPro" id="IPR001031">
    <property type="entry name" value="Thioesterase"/>
</dbReference>
<dbReference type="Gene3D" id="3.30.70.3290">
    <property type="match status" value="1"/>
</dbReference>
<dbReference type="PROSITE" id="PS00012">
    <property type="entry name" value="PHOSPHOPANTETHEINE"/>
    <property type="match status" value="1"/>
</dbReference>
<evidence type="ECO:0000313" key="7">
    <source>
        <dbReference type="EMBL" id="CAK9103416.1"/>
    </source>
</evidence>
<dbReference type="InterPro" id="IPR014030">
    <property type="entry name" value="Ketoacyl_synth_N"/>
</dbReference>
<dbReference type="CDD" id="cd00833">
    <property type="entry name" value="PKS"/>
    <property type="match status" value="1"/>
</dbReference>
<dbReference type="InterPro" id="IPR020845">
    <property type="entry name" value="AMP-binding_CS"/>
</dbReference>
<dbReference type="Gene3D" id="3.40.47.10">
    <property type="match status" value="1"/>
</dbReference>
<keyword evidence="3" id="KW-0808">Transferase</keyword>
<dbReference type="SUPFAM" id="SSF55048">
    <property type="entry name" value="Probable ACP-binding domain of malonyl-CoA ACP transacylase"/>
    <property type="match status" value="1"/>
</dbReference>
<dbReference type="InterPro" id="IPR036736">
    <property type="entry name" value="ACP-like_sf"/>
</dbReference>
<dbReference type="SUPFAM" id="SSF47336">
    <property type="entry name" value="ACP-like"/>
    <property type="match status" value="2"/>
</dbReference>
<dbReference type="Gene3D" id="3.40.366.10">
    <property type="entry name" value="Malonyl-Coenzyme A Acyl Carrier Protein, domain 2"/>
    <property type="match status" value="1"/>
</dbReference>
<evidence type="ECO:0000256" key="2">
    <source>
        <dbReference type="ARBA" id="ARBA00022553"/>
    </source>
</evidence>
<feature type="domain" description="Ketosynthase family 3 (KS3)" evidence="6">
    <location>
        <begin position="926"/>
        <end position="1359"/>
    </location>
</feature>
<dbReference type="Gene3D" id="3.40.50.12780">
    <property type="entry name" value="N-terminal domain of ligase-like"/>
    <property type="match status" value="1"/>
</dbReference>
<evidence type="ECO:0000256" key="3">
    <source>
        <dbReference type="ARBA" id="ARBA00022679"/>
    </source>
</evidence>
<feature type="region of interest" description="Disordered" evidence="4">
    <location>
        <begin position="2613"/>
        <end position="2633"/>
    </location>
</feature>
<dbReference type="Pfam" id="PF08659">
    <property type="entry name" value="KR"/>
    <property type="match status" value="1"/>
</dbReference>
<dbReference type="InterPro" id="IPR029058">
    <property type="entry name" value="AB_hydrolase_fold"/>
</dbReference>
<gene>
    <name evidence="7" type="ORF">CCMP2556_LOCUS48567</name>
</gene>
<dbReference type="InterPro" id="IPR006162">
    <property type="entry name" value="Ppantetheine_attach_site"/>
</dbReference>
<feature type="compositionally biased region" description="Basic and acidic residues" evidence="4">
    <location>
        <begin position="2613"/>
        <end position="2629"/>
    </location>
</feature>
<evidence type="ECO:0000313" key="8">
    <source>
        <dbReference type="Proteomes" id="UP001642484"/>
    </source>
</evidence>
<keyword evidence="8" id="KW-1185">Reference proteome</keyword>
<dbReference type="Pfam" id="PF00698">
    <property type="entry name" value="Acyl_transf_1"/>
    <property type="match status" value="1"/>
</dbReference>
<dbReference type="InterPro" id="IPR014043">
    <property type="entry name" value="Acyl_transferase_dom"/>
</dbReference>
<dbReference type="PROSITE" id="PS00098">
    <property type="entry name" value="THIOLASE_1"/>
    <property type="match status" value="1"/>
</dbReference>
<dbReference type="PANTHER" id="PTHR43775:SF37">
    <property type="entry name" value="SI:DKEY-61P9.11"/>
    <property type="match status" value="1"/>
</dbReference>
<dbReference type="InterPro" id="IPR036291">
    <property type="entry name" value="NAD(P)-bd_dom_sf"/>
</dbReference>
<dbReference type="SMART" id="SM00827">
    <property type="entry name" value="PKS_AT"/>
    <property type="match status" value="1"/>
</dbReference>
<reference evidence="7 8" key="1">
    <citation type="submission" date="2024-02" db="EMBL/GenBank/DDBJ databases">
        <authorList>
            <person name="Chen Y."/>
            <person name="Shah S."/>
            <person name="Dougan E. K."/>
            <person name="Thang M."/>
            <person name="Chan C."/>
        </authorList>
    </citation>
    <scope>NUCLEOTIDE SEQUENCE [LARGE SCALE GENOMIC DNA]</scope>
</reference>
<dbReference type="SMART" id="SM00822">
    <property type="entry name" value="PKS_KR"/>
    <property type="match status" value="1"/>
</dbReference>
<dbReference type="InterPro" id="IPR016035">
    <property type="entry name" value="Acyl_Trfase/lysoPLipase"/>
</dbReference>
<dbReference type="InterPro" id="IPR050091">
    <property type="entry name" value="PKS_NRPS_Biosynth_Enz"/>
</dbReference>
<dbReference type="Pfam" id="PF00501">
    <property type="entry name" value="AMP-binding"/>
    <property type="match status" value="1"/>
</dbReference>
<dbReference type="InterPro" id="IPR000873">
    <property type="entry name" value="AMP-dep_synth/lig_dom"/>
</dbReference>
<dbReference type="Gene3D" id="3.40.50.1820">
    <property type="entry name" value="alpha/beta hydrolase"/>
    <property type="match status" value="2"/>
</dbReference>
<dbReference type="InterPro" id="IPR016036">
    <property type="entry name" value="Malonyl_transacylase_ACP-bd"/>
</dbReference>
<dbReference type="SUPFAM" id="SSF56801">
    <property type="entry name" value="Acetyl-CoA synthetase-like"/>
    <property type="match status" value="1"/>
</dbReference>
<dbReference type="Pfam" id="PF00975">
    <property type="entry name" value="Thioesterase"/>
    <property type="match status" value="2"/>
</dbReference>
<dbReference type="InterPro" id="IPR020806">
    <property type="entry name" value="PKS_PP-bd"/>
</dbReference>
<dbReference type="SMART" id="SM01294">
    <property type="entry name" value="PKS_PP_betabranch"/>
    <property type="match status" value="1"/>
</dbReference>
<dbReference type="SUPFAM" id="SSF53474">
    <property type="entry name" value="alpha/beta-Hydrolases"/>
    <property type="match status" value="2"/>
</dbReference>
<dbReference type="PROSITE" id="PS00455">
    <property type="entry name" value="AMP_BINDING"/>
    <property type="match status" value="1"/>
</dbReference>
<dbReference type="InterPro" id="IPR009081">
    <property type="entry name" value="PP-bd_ACP"/>
</dbReference>
<organism evidence="7 8">
    <name type="scientific">Durusdinium trenchii</name>
    <dbReference type="NCBI Taxonomy" id="1381693"/>
    <lineage>
        <taxon>Eukaryota</taxon>
        <taxon>Sar</taxon>
        <taxon>Alveolata</taxon>
        <taxon>Dinophyceae</taxon>
        <taxon>Suessiales</taxon>
        <taxon>Symbiodiniaceae</taxon>
        <taxon>Durusdinium</taxon>
    </lineage>
</organism>
<evidence type="ECO:0000259" key="5">
    <source>
        <dbReference type="PROSITE" id="PS50075"/>
    </source>
</evidence>
<dbReference type="SMART" id="SM00825">
    <property type="entry name" value="PKS_KS"/>
    <property type="match status" value="1"/>
</dbReference>
<evidence type="ECO:0000256" key="4">
    <source>
        <dbReference type="SAM" id="MobiDB-lite"/>
    </source>
</evidence>
<dbReference type="SMART" id="SM00823">
    <property type="entry name" value="PKS_PP"/>
    <property type="match status" value="1"/>
</dbReference>
<dbReference type="InterPro" id="IPR020841">
    <property type="entry name" value="PKS_Beta-ketoAc_synthase_dom"/>
</dbReference>
<dbReference type="Gene3D" id="3.30.70.250">
    <property type="entry name" value="Malonyl-CoA ACP transacylase, ACP-binding"/>
    <property type="match status" value="1"/>
</dbReference>
<dbReference type="InterPro" id="IPR018201">
    <property type="entry name" value="Ketoacyl_synth_AS"/>
</dbReference>
<dbReference type="InterPro" id="IPR014031">
    <property type="entry name" value="Ketoacyl_synth_C"/>
</dbReference>
<dbReference type="Gene3D" id="3.30.300.30">
    <property type="match status" value="1"/>
</dbReference>
<evidence type="ECO:0000256" key="1">
    <source>
        <dbReference type="ARBA" id="ARBA00022450"/>
    </source>
</evidence>
<dbReference type="InterPro" id="IPR042099">
    <property type="entry name" value="ANL_N_sf"/>
</dbReference>
<evidence type="ECO:0000259" key="6">
    <source>
        <dbReference type="PROSITE" id="PS52004"/>
    </source>
</evidence>
<dbReference type="InterPro" id="IPR013968">
    <property type="entry name" value="PKS_KR"/>
</dbReference>
<dbReference type="PANTHER" id="PTHR43775">
    <property type="entry name" value="FATTY ACID SYNTHASE"/>
    <property type="match status" value="1"/>
</dbReference>
<dbReference type="Gene3D" id="1.10.1200.10">
    <property type="entry name" value="ACP-like"/>
    <property type="match status" value="1"/>
</dbReference>
<feature type="domain" description="Carrier" evidence="5">
    <location>
        <begin position="826"/>
        <end position="903"/>
    </location>
</feature>
<dbReference type="Gene3D" id="3.40.50.720">
    <property type="entry name" value="NAD(P)-binding Rossmann-like Domain"/>
    <property type="match status" value="1"/>
</dbReference>
<evidence type="ECO:0008006" key="9">
    <source>
        <dbReference type="Google" id="ProtNLM"/>
    </source>
</evidence>
<dbReference type="InterPro" id="IPR020615">
    <property type="entry name" value="Thiolase_acyl_enz_int_AS"/>
</dbReference>
<dbReference type="InterPro" id="IPR057326">
    <property type="entry name" value="KR_dom"/>
</dbReference>
<dbReference type="Pfam" id="PF02801">
    <property type="entry name" value="Ketoacyl-synt_C"/>
    <property type="match status" value="1"/>
</dbReference>
<dbReference type="SUPFAM" id="SSF52151">
    <property type="entry name" value="FabD/lysophospholipase-like"/>
    <property type="match status" value="1"/>
</dbReference>
<feature type="domain" description="Carrier" evidence="5">
    <location>
        <begin position="2627"/>
        <end position="2704"/>
    </location>
</feature>
<dbReference type="InterPro" id="IPR001227">
    <property type="entry name" value="Ac_transferase_dom_sf"/>
</dbReference>
<accession>A0ABP0RW13</accession>
<proteinExistence type="predicted"/>
<dbReference type="SUPFAM" id="SSF53901">
    <property type="entry name" value="Thiolase-like"/>
    <property type="match status" value="1"/>
</dbReference>
<comment type="caution">
    <text evidence="7">The sequence shown here is derived from an EMBL/GenBank/DDBJ whole genome shotgun (WGS) entry which is preliminary data.</text>
</comment>
<dbReference type="InterPro" id="IPR016039">
    <property type="entry name" value="Thiolase-like"/>
</dbReference>
<protein>
    <recommendedName>
        <fullName evidence="9">Polyketide synthase</fullName>
    </recommendedName>
</protein>
<dbReference type="PROSITE" id="PS52004">
    <property type="entry name" value="KS3_2"/>
    <property type="match status" value="1"/>
</dbReference>
<dbReference type="InterPro" id="IPR032821">
    <property type="entry name" value="PKS_assoc"/>
</dbReference>
<dbReference type="InterPro" id="IPR045851">
    <property type="entry name" value="AMP-bd_C_sf"/>
</dbReference>
<dbReference type="Pfam" id="PF16197">
    <property type="entry name" value="KAsynt_C_assoc"/>
    <property type="match status" value="1"/>
</dbReference>
<keyword evidence="1" id="KW-0596">Phosphopantetheine</keyword>
<dbReference type="Pfam" id="PF00550">
    <property type="entry name" value="PP-binding"/>
    <property type="match status" value="2"/>
</dbReference>
<sequence>MAHIEASDFLVVAKPVANARVRLVCFPHSGGGPSAFSAWPEVFEDALVEVVTISAPGRERRVEIPSLTDMDTLVGRICEALEVSGLVDGVPYAFFGHSLGALVAYETARKLDADMVPGRPRPLHIFASGHGGPASMRLERNIQHWGSLHKLSDEALLEATRSFGVLPRDLSSELLRALMPALRSDFQLYETYMPAENRSLLDVPIAALGGDEDPAVPLTHLSTWQPETAKTMAPPKAFSGGHFYLVEKLPEVANFLKTSLEDSLASLPRSLVSSQVSVPSICYEKLITEVIEAWAEEQPSKEALVDPRERVTFGELAYRVRLLGEELAGPRFLDGQKEVVALLMPHNCNYVIAMLGIWFASGKIIIIEAHFPEGMVKEICQEAKTAAAVASPSHAPKFANVAGCRTFEMNSDWVNRLQGTRGFPGTTLRPALEDICILMMTSGTTGRPKTIAGSHFFMHVGALAKAGAFPYQSNDCREAYNVMFVWEVLRSPLLGHTAFILPDEATLDPHIFVKFLEKHQCSRTLTTPSLLATIMDSCHKELSKLHHMCAWLMCGEVLPMQVVRSFRSILPRCRLINDYSTWESGDIGYAQVAPAGRYEPSQVFAAACQEIAVGITACIVDPDTKKLVPQGLVGELYVGGPVLSYGYYGHSDITAAKFSDGVNSEMVALSQGKWKWYKTGDAARFVSQPPVLEIRGRIDSTVKIRGFKVGLPVVEGAIAQISGVALCAVVPVYETPTSVDSLLCFVKPQDEVLYEDLIQRIKKEAVKEIPRWMMPSYFRPLPSDCFMGGESRKLNRRRLAEMADLKTLKEAQQAAQPILPRQPSLLEETGVRGVVKSVWAKVLSLSLDMVDPEENFFDLGGHSALAAKMAAELSGEYTLPVTVLDIYSHSTLQALCDFVESKVELEAGSAILSPRSIRYHDPPREAPKLSIAGFSGKFPGADSVDHFWENILRSAVSVTFLSKEFLRGKGVPETTLGHKDFVPAAYMINDADQFDNVFFGIGRHEASMMDPQHRVFIQEAWSAMENAALPPKTPLLDEVVGVFAAAGIDGYLVHHLDGQSLKDTLNPQDIFLTEIGNEKDYIATRVSYLLDFTGPSMNVNSACSSALVAVVQGASAIVAGQCDAAVAGASSITFPNLGYLYADGLVSSMDGYVRPFDAGADGTVFGDSVAALVLKKQEDVGDNNLAYAALKGYAISNDGAQKAGYAAPSSNGQSRAVQTAMRMLNEDPWTISYVECHCTGTRIGDGIEIHGLLNAFESMGGRKRAGDTTNIALGSVKGNIAHANCAAGATGLIKVLAMARAKSLAPTANFKELNPKINLEATAFFVNSEVCAWRPKPLMRAGVSSFGIGGTNAHTIVEEVLAPVVEIHTTAKKPLGFHLLTFSAKTPGSLYKTADKVINALKKEAGPSMDKVAYTLQAGRASLPLRKSVVVAGHRAETQKAAEGLRASWPDLEELEELEDAKKRPPVAFVFPGQGSQYLGMARGLYEQVALFQRIADQCCEMLASPKLLGKDLRPLLFGDIYTEDEAQQEFEKPSVMQPSLFVVEYALAQILLAVDVKPTACAGHSLGEYAAAVVGGFLTLEGALQIVATRAKSTETLADEGAMLSVADWTSEQLEEVANQQRPGLWLAAVNSPQHSVISGEVGAIEALEKELKAAGKKCSRLHVKRAFHSGLIAKAAHTLHKLGVTEELQGIEFTPVASNLTGQWLLPAQMKDGQYWTKHMRGTVLWRENAERLISQWRPSIILEVGPGNVLSTLTSKCVQAQGHKPDFLQCMRHPKALKTHDVEAFFGALGKLWEAGVNVNWDTLTTKVLGATHLPPLTRLPAYSFEPTSLWVNPERSVYVDATEDPAPAAYIAQAASASSGRSGSRVLVRYGEELDTEPALRAYCLPFASGSSLVFAPWASDEAVEIVAVELPGRGARAEEVMPADDSGDSAMLEALINEILADLRGCPYVLVGFSMGGGFAMELALRIADRGSAPLPLAVYVAGRKPPAKKPDDVPVIAMTNAELAAYAFAPPEAAASPEFLDHVVPLLRSDLEADARAERRLSARAGQPSLPGNVGVELFCGTSDTVAPWTEAPGWQRLVEATIGLHYLPGGHEFMQDQRPNILTAWRRDAIGRLVQRRTMEAAVLAARGLGTTSAGFIGLAPPKEGPPTRKKELPLYAVRWQQATAQLKPEPKADAKAQPKMLKAATGVPFLVKLTSEPLKEGEVAEVVQAAQRSLQLVIACLPTQGIFEQYEEELQLAWHFVHLVQRLLEAGVSAKLLVVTAAASTGAMVAGASKAVAMEASELKIQRIFVPRSCLQAISEHVERLCSASELYSHETDIWLRHEMSRTAYVPRLERCLSSGRKRCIQLHGVDGELASYVLTGATGGLGKAVVSWLVNDQGLQPSQLVLLRRAGSSKLDDDLAKCTVVEAAAVDSKDSLKLALEKVRHVTGVFHLAGVLDDGIIGGMTEQRMKKVAQPKCGMLLALLKVAKELDWPLQWALGFSSTSSLFGYAGQVNYCAANSMLDHMSTFASDGALPEGDSTSCRIISVNWGPWGEAGMAQEGTKAYEQAVKEGDTPLSTRTALACLFVAVCQAMEVQGVSQLCACDVQWEKSQWKDLPILDHVHDRTREEESRAPEEDGSKESSIQGFLSQQAKAGGGTWGRVKGKSLHQLGLDSLELVQLRNLFNKKYNVNVPLSVIADPSQKLGELAAALLKFVSQ</sequence>
<keyword evidence="2" id="KW-0597">Phosphoprotein</keyword>
<dbReference type="EMBL" id="CAXAMN010026484">
    <property type="protein sequence ID" value="CAK9103416.1"/>
    <property type="molecule type" value="Genomic_DNA"/>
</dbReference>
<name>A0ABP0RW13_9DINO</name>
<dbReference type="Proteomes" id="UP001642484">
    <property type="component" value="Unassembled WGS sequence"/>
</dbReference>
<dbReference type="PROSITE" id="PS50075">
    <property type="entry name" value="CARRIER"/>
    <property type="match status" value="2"/>
</dbReference>